<evidence type="ECO:0000313" key="2">
    <source>
        <dbReference type="EMBL" id="KAL3862240.1"/>
    </source>
</evidence>
<sequence>IDIDDDEVEINFLEKSGKYGKTFKMQSRKDKLWIKKANLLTILEKEQSPAGKSKRLDKTYQIDKSEKYGKGRKGFQNDQIDTKKNVCL</sequence>
<dbReference type="EMBL" id="JBJQND010000011">
    <property type="protein sequence ID" value="KAL3862240.1"/>
    <property type="molecule type" value="Genomic_DNA"/>
</dbReference>
<feature type="non-terminal residue" evidence="2">
    <location>
        <position position="1"/>
    </location>
</feature>
<reference evidence="2 3" key="1">
    <citation type="submission" date="2024-11" db="EMBL/GenBank/DDBJ databases">
        <title>Chromosome-level genome assembly of the freshwater bivalve Anodonta woodiana.</title>
        <authorList>
            <person name="Chen X."/>
        </authorList>
    </citation>
    <scope>NUCLEOTIDE SEQUENCE [LARGE SCALE GENOMIC DNA]</scope>
    <source>
        <strain evidence="2">MN2024</strain>
        <tissue evidence="2">Gills</tissue>
    </source>
</reference>
<proteinExistence type="predicted"/>
<protein>
    <submittedName>
        <fullName evidence="2">Uncharacterized protein</fullName>
    </submittedName>
</protein>
<accession>A0ABD3VP73</accession>
<gene>
    <name evidence="2" type="ORF">ACJMK2_008224</name>
</gene>
<feature type="region of interest" description="Disordered" evidence="1">
    <location>
        <begin position="69"/>
        <end position="88"/>
    </location>
</feature>
<keyword evidence="3" id="KW-1185">Reference proteome</keyword>
<evidence type="ECO:0000256" key="1">
    <source>
        <dbReference type="SAM" id="MobiDB-lite"/>
    </source>
</evidence>
<name>A0ABD3VP73_SINWO</name>
<comment type="caution">
    <text evidence="2">The sequence shown here is derived from an EMBL/GenBank/DDBJ whole genome shotgun (WGS) entry which is preliminary data.</text>
</comment>
<evidence type="ECO:0000313" key="3">
    <source>
        <dbReference type="Proteomes" id="UP001634394"/>
    </source>
</evidence>
<dbReference type="AlphaFoldDB" id="A0ABD3VP73"/>
<organism evidence="2 3">
    <name type="scientific">Sinanodonta woodiana</name>
    <name type="common">Chinese pond mussel</name>
    <name type="synonym">Anodonta woodiana</name>
    <dbReference type="NCBI Taxonomy" id="1069815"/>
    <lineage>
        <taxon>Eukaryota</taxon>
        <taxon>Metazoa</taxon>
        <taxon>Spiralia</taxon>
        <taxon>Lophotrochozoa</taxon>
        <taxon>Mollusca</taxon>
        <taxon>Bivalvia</taxon>
        <taxon>Autobranchia</taxon>
        <taxon>Heteroconchia</taxon>
        <taxon>Palaeoheterodonta</taxon>
        <taxon>Unionida</taxon>
        <taxon>Unionoidea</taxon>
        <taxon>Unionidae</taxon>
        <taxon>Unioninae</taxon>
        <taxon>Sinanodonta</taxon>
    </lineage>
</organism>
<dbReference type="Proteomes" id="UP001634394">
    <property type="component" value="Unassembled WGS sequence"/>
</dbReference>